<dbReference type="Proteomes" id="UP001519460">
    <property type="component" value="Unassembled WGS sequence"/>
</dbReference>
<dbReference type="EMBL" id="JACVVK020000125">
    <property type="protein sequence ID" value="KAK7490547.1"/>
    <property type="molecule type" value="Genomic_DNA"/>
</dbReference>
<reference evidence="1 2" key="1">
    <citation type="journal article" date="2023" name="Sci. Data">
        <title>Genome assembly of the Korean intertidal mud-creeper Batillaria attramentaria.</title>
        <authorList>
            <person name="Patra A.K."/>
            <person name="Ho P.T."/>
            <person name="Jun S."/>
            <person name="Lee S.J."/>
            <person name="Kim Y."/>
            <person name="Won Y.J."/>
        </authorList>
    </citation>
    <scope>NUCLEOTIDE SEQUENCE [LARGE SCALE GENOMIC DNA]</scope>
    <source>
        <strain evidence="1">Wonlab-2016</strain>
    </source>
</reference>
<gene>
    <name evidence="1" type="ORF">BaRGS_00018150</name>
</gene>
<proteinExistence type="predicted"/>
<evidence type="ECO:0000313" key="2">
    <source>
        <dbReference type="Proteomes" id="UP001519460"/>
    </source>
</evidence>
<keyword evidence="2" id="KW-1185">Reference proteome</keyword>
<protein>
    <submittedName>
        <fullName evidence="1">Uncharacterized protein</fullName>
    </submittedName>
</protein>
<evidence type="ECO:0000313" key="1">
    <source>
        <dbReference type="EMBL" id="KAK7490547.1"/>
    </source>
</evidence>
<name>A0ABD0KTJ6_9CAEN</name>
<accession>A0ABD0KTJ6</accession>
<dbReference type="AlphaFoldDB" id="A0ABD0KTJ6"/>
<organism evidence="1 2">
    <name type="scientific">Batillaria attramentaria</name>
    <dbReference type="NCBI Taxonomy" id="370345"/>
    <lineage>
        <taxon>Eukaryota</taxon>
        <taxon>Metazoa</taxon>
        <taxon>Spiralia</taxon>
        <taxon>Lophotrochozoa</taxon>
        <taxon>Mollusca</taxon>
        <taxon>Gastropoda</taxon>
        <taxon>Caenogastropoda</taxon>
        <taxon>Sorbeoconcha</taxon>
        <taxon>Cerithioidea</taxon>
        <taxon>Batillariidae</taxon>
        <taxon>Batillaria</taxon>
    </lineage>
</organism>
<comment type="caution">
    <text evidence="1">The sequence shown here is derived from an EMBL/GenBank/DDBJ whole genome shotgun (WGS) entry which is preliminary data.</text>
</comment>
<sequence>MPSSSLTSNKFAGKYEHTYYTPGFAFSNAFATRAFAGAITNSSVTQTQEGRALRICRLQLIMKCLKWTGPSDGLVVSEFLIRKTNFVRVAASNADVRSAVEDKREEGLPNLIVTRAHHPRENSFPVQMSKLRLSAQGSGHV</sequence>